<name>A0A0C9RP63_BIOGL</name>
<dbReference type="VEuPathDB" id="VectorBase:BGLB039007"/>
<evidence type="ECO:0000313" key="4">
    <source>
        <dbReference type="EMBL" id="JAG85119.1"/>
    </source>
</evidence>
<feature type="compositionally biased region" description="Basic residues" evidence="1">
    <location>
        <begin position="618"/>
        <end position="629"/>
    </location>
</feature>
<keyword evidence="2" id="KW-0812">Transmembrane</keyword>
<dbReference type="VEuPathDB" id="VectorBase:BGLB034662"/>
<feature type="chain" id="PRO_5002202264" evidence="3">
    <location>
        <begin position="24"/>
        <end position="670"/>
    </location>
</feature>
<evidence type="ECO:0000256" key="3">
    <source>
        <dbReference type="SAM" id="SignalP"/>
    </source>
</evidence>
<dbReference type="EMBL" id="GBYU01000022">
    <property type="protein sequence ID" value="JAG85119.1"/>
    <property type="molecule type" value="Transcribed_RNA"/>
</dbReference>
<reference evidence="4" key="1">
    <citation type="submission" date="2014-12" db="EMBL/GenBank/DDBJ databases">
        <authorList>
            <person name="Tennessen J.A."/>
            <person name="Blouin M.S."/>
        </authorList>
    </citation>
    <scope>NUCLEOTIDE SEQUENCE</scope>
    <source>
        <strain evidence="4">Guadeloupe</strain>
        <tissue evidence="4">Whole body</tissue>
    </source>
</reference>
<accession>A0A0C9RP63</accession>
<keyword evidence="3" id="KW-0732">Signal</keyword>
<feature type="signal peptide" evidence="3">
    <location>
        <begin position="1"/>
        <end position="23"/>
    </location>
</feature>
<feature type="compositionally biased region" description="Basic and acidic residues" evidence="1">
    <location>
        <begin position="657"/>
        <end position="670"/>
    </location>
</feature>
<dbReference type="AlphaFoldDB" id="A0A0C9RP63"/>
<gene>
    <name evidence="4" type="primary">grctm6</name>
</gene>
<keyword evidence="2" id="KW-0472">Membrane</keyword>
<feature type="region of interest" description="Disordered" evidence="1">
    <location>
        <begin position="310"/>
        <end position="335"/>
    </location>
</feature>
<sequence>MTRCNELRLVFTILTSLLIGMQADDKTDKYEYNGKTVVRKDVTGCQDENTGIVLNTIKILKESKEIALLTQGINNTGQLELWTESANRCNGKSKCQMNRMKLLKNMLDTVFPSDTSTTIEIEMEFVCKPTVGDNVYRIDTNFSQVINKVGSSSVYLIYNETLKNKVECHVTADTRTITVGILHFEWIPSNCMNSNYNISVYRQDFVCSWTQREKKKKAVTVPNPQNIPIKFLKQSGFVWLEVQTEVADSDKTQLNLTCYLEPLKEKDPKTSLAPSSVASTTTTSVTNVTHENSWSLTSLTRTIGSTSRTETSSKLYTESTQTSSNTMTKTTYENVDTSKKSGTSLLTATSPPKTTFTRKNTLKIEFQTTTTTPLSSSTINISQASTSKNTPILIHIAIGVGVTAFLVLILVIALCVIYLRQSKSEELSINPKRTSIDGVLTMKEDYETSLYTKVGINQGSAPKETDQLPMSAVAASLPSTCKSNTEIQSPDVEYAAVNKSKKGSNPMVDPSNKDMNQFPNAEYATVNKVSTILSAMPEKSSLKETQFPNAEYATVNKVSTILSAMPEKSSLNETQFPNAEYASANKVNKSSNLVLEPSNANESKFSNQESAVENKVTKSPHPKPAHKKSSTLPNYINVKTPNTETPESVYSHLSHMKSADARETENIYNG</sequence>
<evidence type="ECO:0000256" key="1">
    <source>
        <dbReference type="SAM" id="MobiDB-lite"/>
    </source>
</evidence>
<feature type="compositionally biased region" description="Low complexity" evidence="1">
    <location>
        <begin position="319"/>
        <end position="331"/>
    </location>
</feature>
<reference evidence="4" key="2">
    <citation type="submission" date="2015-02" db="EMBL/GenBank/DDBJ databases">
        <title>Hyperdiverse gene cluster in snail host conveys resistance to human schistosome parasites.</title>
        <authorList>
            <person name="Theron A."/>
            <person name="Marine M."/>
            <person name="Yeh J.-Y."/>
            <person name="Rognon A."/>
        </authorList>
    </citation>
    <scope>NUCLEOTIDE SEQUENCE</scope>
    <source>
        <strain evidence="4">Guadeloupe</strain>
        <tissue evidence="4">Whole body</tissue>
    </source>
</reference>
<protein>
    <submittedName>
        <fullName evidence="4">Grctm6 protein</fullName>
    </submittedName>
</protein>
<evidence type="ECO:0000256" key="2">
    <source>
        <dbReference type="SAM" id="Phobius"/>
    </source>
</evidence>
<feature type="region of interest" description="Disordered" evidence="1">
    <location>
        <begin position="599"/>
        <end position="670"/>
    </location>
</feature>
<proteinExistence type="predicted"/>
<feature type="compositionally biased region" description="Polar residues" evidence="1">
    <location>
        <begin position="631"/>
        <end position="648"/>
    </location>
</feature>
<feature type="transmembrane region" description="Helical" evidence="2">
    <location>
        <begin position="392"/>
        <end position="419"/>
    </location>
</feature>
<organism evidence="4">
    <name type="scientific">Biomphalaria glabrata</name>
    <name type="common">Bloodfluke planorb</name>
    <name type="synonym">Freshwater snail</name>
    <dbReference type="NCBI Taxonomy" id="6526"/>
    <lineage>
        <taxon>Eukaryota</taxon>
        <taxon>Metazoa</taxon>
        <taxon>Spiralia</taxon>
        <taxon>Lophotrochozoa</taxon>
        <taxon>Mollusca</taxon>
        <taxon>Gastropoda</taxon>
        <taxon>Heterobranchia</taxon>
        <taxon>Euthyneura</taxon>
        <taxon>Panpulmonata</taxon>
        <taxon>Hygrophila</taxon>
        <taxon>Lymnaeoidea</taxon>
        <taxon>Planorbidae</taxon>
        <taxon>Biomphalaria</taxon>
    </lineage>
</organism>
<dbReference type="VEuPathDB" id="VectorBase:BGLAX_039042"/>
<keyword evidence="2" id="KW-1133">Transmembrane helix</keyword>
<feature type="compositionally biased region" description="Polar residues" evidence="1">
    <location>
        <begin position="599"/>
        <end position="611"/>
    </location>
</feature>